<dbReference type="GO" id="GO:0008234">
    <property type="term" value="F:cysteine-type peptidase activity"/>
    <property type="evidence" value="ECO:0007669"/>
    <property type="project" value="UniProtKB-KW"/>
</dbReference>
<dbReference type="EMBL" id="CP022753">
    <property type="protein sequence ID" value="ASU83585.1"/>
    <property type="molecule type" value="Genomic_DNA"/>
</dbReference>
<dbReference type="PANTHER" id="PTHR47359">
    <property type="entry name" value="PEPTIDOGLYCAN DL-ENDOPEPTIDASE CWLO"/>
    <property type="match status" value="1"/>
</dbReference>
<dbReference type="Gene3D" id="3.90.1720.10">
    <property type="entry name" value="endopeptidase domain like (from Nostoc punctiforme)"/>
    <property type="match status" value="1"/>
</dbReference>
<evidence type="ECO:0000259" key="7">
    <source>
        <dbReference type="PROSITE" id="PS51935"/>
    </source>
</evidence>
<dbReference type="AlphaFoldDB" id="A0A223S641"/>
<dbReference type="SUPFAM" id="SSF54001">
    <property type="entry name" value="Cysteine proteinases"/>
    <property type="match status" value="1"/>
</dbReference>
<keyword evidence="5" id="KW-0175">Coiled coil</keyword>
<feature type="region of interest" description="Disordered" evidence="6">
    <location>
        <begin position="1132"/>
        <end position="1157"/>
    </location>
</feature>
<keyword evidence="9" id="KW-1185">Reference proteome</keyword>
<organism evidence="8 9">
    <name type="scientific">Nocardiopsis gilva YIM 90087</name>
    <dbReference type="NCBI Taxonomy" id="1235441"/>
    <lineage>
        <taxon>Bacteria</taxon>
        <taxon>Bacillati</taxon>
        <taxon>Actinomycetota</taxon>
        <taxon>Actinomycetes</taxon>
        <taxon>Streptosporangiales</taxon>
        <taxon>Nocardiopsidaceae</taxon>
        <taxon>Nocardiopsis</taxon>
    </lineage>
</organism>
<feature type="coiled-coil region" evidence="5">
    <location>
        <begin position="22"/>
        <end position="56"/>
    </location>
</feature>
<gene>
    <name evidence="8" type="ORF">CDO52_12990</name>
</gene>
<dbReference type="NCBIfam" id="TIGR01760">
    <property type="entry name" value="tape_meas_TP901"/>
    <property type="match status" value="1"/>
</dbReference>
<evidence type="ECO:0000256" key="3">
    <source>
        <dbReference type="ARBA" id="ARBA00022801"/>
    </source>
</evidence>
<dbReference type="PANTHER" id="PTHR47359:SF3">
    <property type="entry name" value="NLP_P60 DOMAIN-CONTAINING PROTEIN-RELATED"/>
    <property type="match status" value="1"/>
</dbReference>
<proteinExistence type="inferred from homology"/>
<dbReference type="Proteomes" id="UP000215005">
    <property type="component" value="Chromosome"/>
</dbReference>
<comment type="similarity">
    <text evidence="1">Belongs to the peptidase C40 family.</text>
</comment>
<protein>
    <submittedName>
        <fullName evidence="8">Phage tail tape measure protein</fullName>
    </submittedName>
</protein>
<evidence type="ECO:0000313" key="9">
    <source>
        <dbReference type="Proteomes" id="UP000215005"/>
    </source>
</evidence>
<dbReference type="InterPro" id="IPR051794">
    <property type="entry name" value="PG_Endopeptidase_C40"/>
</dbReference>
<dbReference type="Pfam" id="PF10145">
    <property type="entry name" value="PhageMin_Tail"/>
    <property type="match status" value="1"/>
</dbReference>
<dbReference type="PROSITE" id="PS51935">
    <property type="entry name" value="NLPC_P60"/>
    <property type="match status" value="1"/>
</dbReference>
<evidence type="ECO:0000256" key="6">
    <source>
        <dbReference type="SAM" id="MobiDB-lite"/>
    </source>
</evidence>
<evidence type="ECO:0000256" key="5">
    <source>
        <dbReference type="SAM" id="Coils"/>
    </source>
</evidence>
<evidence type="ECO:0000313" key="8">
    <source>
        <dbReference type="EMBL" id="ASU83585.1"/>
    </source>
</evidence>
<dbReference type="InterPro" id="IPR038765">
    <property type="entry name" value="Papain-like_cys_pep_sf"/>
</dbReference>
<sequence length="1157" mass="122769">MVAQKDLRVNLSAETRSLERGMQRGERAMERYRRSVEDANSAMMRLEQELQRDIDKTLAEVEARSARAAESAQRLGTGMMVAGGAIAAGLGLAARAAVQWESDWAGVTKTVEGSDAQMQALEDSLRGLALQIPATHTELAQIAESAGQLGVQTENVIGFTRTIAAMGVTTNMTVEDAAKQMARFSNIMGTPQQDIDRLGASIVELGNNSATTEAEILEMAMRIAGAGNTVGMTEGDVLGFAAALSSVGVEAEAGGSAVSRVMLNIDTAVAESGENLTRFAQVAGTSADEFTETWRDDPSQAIAQFVSGLDEMNTSGENVAATLAELGLGEIVVRDALLRMAGASDVVAQSLELGNQGWEENTALLEEAAQRYETTESKVQIAQNSINEMGIALGEGLLPILGDAAQRVTDYGTAFSSLSETQQGWVTTVGGTVSALGLVTGALVAGGPKLLEWRENMQELATSGGTRMQRGLGATATFLTGPYGAAIGGVMALGGLWLDQKARQIAAEQEWADALAETGGVIDASIAQLGARKLEETGLLELSKELGVQEGVLTQALIQEGEARKALATADQMAQLAKQGLLEEYSDERQSIKDLNAALEVLFGTGTTWRDLTDEQWQQIQNLNGGLAEQIETMDSATEAQAALALETEATTGQYMTAEEAADNYRDSVEQLTSSALDAVDAEIRWQEAVDAASDSIAANGATLDLNTEAGRSNQRALNEMVKSGNKHIAMMIESGASSKELRKAQEKMREQIRTAGSDMGASAEEAEGYADMLRDIPDNINTDIEVDAKGKWKVVGGFTISPSGETAAGSGGSQISLRAHGGPVFGPGTETSDSIPALLSNNEHVIPANEVRAAGGQQAIHAIRDLIRAGDLRFAGGGAVGDAAVQRYARGGSVLPKSARIVNDHREDTRIRLFRLIEATVDGMASEIGKQLKKHLESGGSVVRQATKWAGTPYSWGGGGIGGPSEGFGRGAGIRGFDCSSLMQYAWYHGTNGRVRIPRVTYDQINTGRAVPTGQQIPGDLVFPHRGHVGMYVGGGRLFHTFRTGDVAGYRSMYPSPLAIRRPGRFDDGGMMYPGEHGVNMTRRPERVLDPATTDAFDRLVDGLLSRPGGARGGDGAQVVEHTEYHIHHVPGYSTVQDLQRADERRQRSARIGRAR</sequence>
<keyword evidence="3" id="KW-0378">Hydrolase</keyword>
<dbReference type="Pfam" id="PF00877">
    <property type="entry name" value="NLPC_P60"/>
    <property type="match status" value="1"/>
</dbReference>
<dbReference type="InterPro" id="IPR000064">
    <property type="entry name" value="NLP_P60_dom"/>
</dbReference>
<dbReference type="KEGG" id="ngv:CDO52_12990"/>
<keyword evidence="2" id="KW-0645">Protease</keyword>
<feature type="domain" description="NlpC/P60" evidence="7">
    <location>
        <begin position="937"/>
        <end position="1074"/>
    </location>
</feature>
<dbReference type="InterPro" id="IPR010090">
    <property type="entry name" value="Phage_tape_meas"/>
</dbReference>
<name>A0A223S641_9ACTN</name>
<evidence type="ECO:0000256" key="2">
    <source>
        <dbReference type="ARBA" id="ARBA00022670"/>
    </source>
</evidence>
<evidence type="ECO:0000256" key="1">
    <source>
        <dbReference type="ARBA" id="ARBA00007074"/>
    </source>
</evidence>
<reference evidence="8 9" key="1">
    <citation type="submission" date="2017-08" db="EMBL/GenBank/DDBJ databases">
        <title>The complete genome sequence of Nocardiopsis gilva YIM 90087.</title>
        <authorList>
            <person name="Yin M."/>
            <person name="Tang S."/>
        </authorList>
    </citation>
    <scope>NUCLEOTIDE SEQUENCE [LARGE SCALE GENOMIC DNA]</scope>
    <source>
        <strain evidence="8 9">YIM 90087</strain>
    </source>
</reference>
<accession>A0A223S641</accession>
<dbReference type="GO" id="GO:0006508">
    <property type="term" value="P:proteolysis"/>
    <property type="evidence" value="ECO:0007669"/>
    <property type="project" value="UniProtKB-KW"/>
</dbReference>
<evidence type="ECO:0000256" key="4">
    <source>
        <dbReference type="ARBA" id="ARBA00022807"/>
    </source>
</evidence>
<keyword evidence="4" id="KW-0788">Thiol protease</keyword>